<organism evidence="1">
    <name type="scientific">bioreactor metagenome</name>
    <dbReference type="NCBI Taxonomy" id="1076179"/>
    <lineage>
        <taxon>unclassified sequences</taxon>
        <taxon>metagenomes</taxon>
        <taxon>ecological metagenomes</taxon>
    </lineage>
</organism>
<sequence>MIAKADIGMQVEFIVFGICKHPTCNIVIVSVVHTAYSQIPILITFIEYRTDITIDRNGRQFILFDVYFDKSIEEEIVYTHLLTDYFTNLQVVGYQSAVHINIFKLAVRPSPSIKRKASGSCIYTCNNVEIIEFTFSLQG</sequence>
<reference evidence="1" key="1">
    <citation type="submission" date="2019-08" db="EMBL/GenBank/DDBJ databases">
        <authorList>
            <person name="Kucharzyk K."/>
            <person name="Murdoch R.W."/>
            <person name="Higgins S."/>
            <person name="Loffler F."/>
        </authorList>
    </citation>
    <scope>NUCLEOTIDE SEQUENCE</scope>
</reference>
<dbReference type="EMBL" id="VSSQ01018789">
    <property type="protein sequence ID" value="MPM62287.1"/>
    <property type="molecule type" value="Genomic_DNA"/>
</dbReference>
<proteinExistence type="predicted"/>
<evidence type="ECO:0000313" key="1">
    <source>
        <dbReference type="EMBL" id="MPM62287.1"/>
    </source>
</evidence>
<name>A0A645BA57_9ZZZZ</name>
<comment type="caution">
    <text evidence="1">The sequence shown here is derived from an EMBL/GenBank/DDBJ whole genome shotgun (WGS) entry which is preliminary data.</text>
</comment>
<dbReference type="AlphaFoldDB" id="A0A645BA57"/>
<accession>A0A645BA57</accession>
<gene>
    <name evidence="1" type="ORF">SDC9_109153</name>
</gene>
<protein>
    <submittedName>
        <fullName evidence="1">Uncharacterized protein</fullName>
    </submittedName>
</protein>